<dbReference type="SUPFAM" id="SSF55729">
    <property type="entry name" value="Acyl-CoA N-acyltransferases (Nat)"/>
    <property type="match status" value="1"/>
</dbReference>
<keyword evidence="4" id="KW-1185">Reference proteome</keyword>
<reference evidence="3 4" key="1">
    <citation type="submission" date="2019-07" db="EMBL/GenBank/DDBJ databases">
        <title>Genomic Encyclopedia of Archaeal and Bacterial Type Strains, Phase II (KMG-II): from individual species to whole genera.</title>
        <authorList>
            <person name="Goeker M."/>
        </authorList>
    </citation>
    <scope>NUCLEOTIDE SEQUENCE [LARGE SCALE GENOMIC DNA]</scope>
    <source>
        <strain evidence="3 4">DSM 46842</strain>
    </source>
</reference>
<dbReference type="Proteomes" id="UP000322499">
    <property type="component" value="Unassembled WGS sequence"/>
</dbReference>
<dbReference type="PANTHER" id="PTHR42791">
    <property type="entry name" value="GNAT FAMILY ACETYLTRANSFERASE"/>
    <property type="match status" value="1"/>
</dbReference>
<evidence type="ECO:0000259" key="2">
    <source>
        <dbReference type="PROSITE" id="PS51186"/>
    </source>
</evidence>
<organism evidence="3 4">
    <name type="scientific">Blastococcus xanthinilyticus</name>
    <dbReference type="NCBI Taxonomy" id="1564164"/>
    <lineage>
        <taxon>Bacteria</taxon>
        <taxon>Bacillati</taxon>
        <taxon>Actinomycetota</taxon>
        <taxon>Actinomycetes</taxon>
        <taxon>Geodermatophilales</taxon>
        <taxon>Geodermatophilaceae</taxon>
        <taxon>Blastococcus</taxon>
    </lineage>
</organism>
<dbReference type="InterPro" id="IPR000182">
    <property type="entry name" value="GNAT_dom"/>
</dbReference>
<comment type="caution">
    <text evidence="3">The sequence shown here is derived from an EMBL/GenBank/DDBJ whole genome shotgun (WGS) entry which is preliminary data.</text>
</comment>
<dbReference type="PROSITE" id="PS51186">
    <property type="entry name" value="GNAT"/>
    <property type="match status" value="1"/>
</dbReference>
<evidence type="ECO:0000313" key="4">
    <source>
        <dbReference type="Proteomes" id="UP000322499"/>
    </source>
</evidence>
<dbReference type="GO" id="GO:0016747">
    <property type="term" value="F:acyltransferase activity, transferring groups other than amino-acyl groups"/>
    <property type="evidence" value="ECO:0007669"/>
    <property type="project" value="InterPro"/>
</dbReference>
<accession>A0A5S5CNP8</accession>
<evidence type="ECO:0000313" key="3">
    <source>
        <dbReference type="EMBL" id="TYP84624.1"/>
    </source>
</evidence>
<protein>
    <recommendedName>
        <fullName evidence="2">N-acetyltransferase domain-containing protein</fullName>
    </recommendedName>
</protein>
<feature type="region of interest" description="Disordered" evidence="1">
    <location>
        <begin position="26"/>
        <end position="59"/>
    </location>
</feature>
<proteinExistence type="predicted"/>
<evidence type="ECO:0000256" key="1">
    <source>
        <dbReference type="SAM" id="MobiDB-lite"/>
    </source>
</evidence>
<dbReference type="InterPro" id="IPR016181">
    <property type="entry name" value="Acyl_CoA_acyltransferase"/>
</dbReference>
<dbReference type="EMBL" id="VNHW01000014">
    <property type="protein sequence ID" value="TYP84624.1"/>
    <property type="molecule type" value="Genomic_DNA"/>
</dbReference>
<feature type="domain" description="N-acetyltransferase" evidence="2">
    <location>
        <begin position="121"/>
        <end position="255"/>
    </location>
</feature>
<gene>
    <name evidence="3" type="ORF">BD833_11453</name>
</gene>
<sequence>MAPGRIACRHGNPASRRGGVLRRPAIPGTGAWSNGPVTHGPTVRRIDDPDEEGPDVRTAEQRDVPRVAATLTLALGDSRWTRWALPDDGRMQRLTRLNELDAGHRGVGTGTAWVTDDVTAVAVWEPPPGAPGTRPLPDDVRAALARELPYLSGPRARVVAETEALVTAALPDRPHWRLRHLGVRPSSRRRGLAAAVLAPVLVRCDAEKTPAAAAVFGWANVRFFRGFGFQVTETTRTSDDELPLWVLVREPLALS</sequence>
<dbReference type="AlphaFoldDB" id="A0A5S5CNP8"/>
<dbReference type="InterPro" id="IPR052523">
    <property type="entry name" value="Trichothecene_AcTrans"/>
</dbReference>
<name>A0A5S5CNP8_9ACTN</name>
<dbReference type="PANTHER" id="PTHR42791:SF1">
    <property type="entry name" value="N-ACETYLTRANSFERASE DOMAIN-CONTAINING PROTEIN"/>
    <property type="match status" value="1"/>
</dbReference>
<dbReference type="Gene3D" id="3.40.630.30">
    <property type="match status" value="1"/>
</dbReference>